<keyword evidence="7 9" id="KW-0408">Iron</keyword>
<protein>
    <submittedName>
        <fullName evidence="12">Cytochrome c peroxidase</fullName>
        <ecNumber evidence="12">1.11.1.5</ecNumber>
    </submittedName>
</protein>
<gene>
    <name evidence="12" type="ORF">GGR44_000283</name>
</gene>
<feature type="binding site" description="covalent" evidence="8">
    <location>
        <position position="41"/>
    </location>
    <ligand>
        <name>heme c</name>
        <dbReference type="ChEBI" id="CHEBI:61717"/>
        <label>1</label>
    </ligand>
</feature>
<feature type="binding site" description="covalent" evidence="8">
    <location>
        <position position="192"/>
    </location>
    <ligand>
        <name>heme c</name>
        <dbReference type="ChEBI" id="CHEBI:61717"/>
        <label>2</label>
    </ligand>
</feature>
<comment type="PTM">
    <text evidence="8">Binds 2 heme groups per subunit.</text>
</comment>
<reference evidence="12 13" key="1">
    <citation type="submission" date="2020-08" db="EMBL/GenBank/DDBJ databases">
        <title>Genomic Encyclopedia of Type Strains, Phase IV (KMG-IV): sequencing the most valuable type-strain genomes for metagenomic binning, comparative biology and taxonomic classification.</title>
        <authorList>
            <person name="Goeker M."/>
        </authorList>
    </citation>
    <scope>NUCLEOTIDE SEQUENCE [LARGE SCALE GENOMIC DNA]</scope>
    <source>
        <strain evidence="12 13">DSM 29348</strain>
    </source>
</reference>
<dbReference type="InterPro" id="IPR051395">
    <property type="entry name" value="Cytochrome_c_Peroxidase/MauG"/>
</dbReference>
<feature type="region of interest" description="Disordered" evidence="10">
    <location>
        <begin position="209"/>
        <end position="234"/>
    </location>
</feature>
<feature type="binding site" description="axial binding residue" evidence="9">
    <location>
        <position position="45"/>
    </location>
    <ligand>
        <name>heme c</name>
        <dbReference type="ChEBI" id="CHEBI:61717"/>
        <label>1</label>
    </ligand>
    <ligandPart>
        <name>Fe</name>
        <dbReference type="ChEBI" id="CHEBI:18248"/>
    </ligandPart>
</feature>
<keyword evidence="5" id="KW-0574">Periplasm</keyword>
<dbReference type="GO" id="GO:0009055">
    <property type="term" value="F:electron transfer activity"/>
    <property type="evidence" value="ECO:0007669"/>
    <property type="project" value="InterPro"/>
</dbReference>
<evidence type="ECO:0000259" key="11">
    <source>
        <dbReference type="PROSITE" id="PS51007"/>
    </source>
</evidence>
<accession>A0A7W6DHC6</accession>
<proteinExistence type="predicted"/>
<evidence type="ECO:0000256" key="6">
    <source>
        <dbReference type="ARBA" id="ARBA00023002"/>
    </source>
</evidence>
<evidence type="ECO:0000256" key="8">
    <source>
        <dbReference type="PIRSR" id="PIRSR000294-1"/>
    </source>
</evidence>
<dbReference type="GO" id="GO:0046872">
    <property type="term" value="F:metal ion binding"/>
    <property type="evidence" value="ECO:0007669"/>
    <property type="project" value="UniProtKB-KW"/>
</dbReference>
<evidence type="ECO:0000256" key="10">
    <source>
        <dbReference type="SAM" id="MobiDB-lite"/>
    </source>
</evidence>
<evidence type="ECO:0000256" key="5">
    <source>
        <dbReference type="ARBA" id="ARBA00022764"/>
    </source>
</evidence>
<sequence>MPSGVAPPLVPADNAMNAAKVALGRRLFHERALSADNSLSCADCHQQSRGFTDGQATHAGVTGEMGVRNVPGLANVGWRRGLTWADVNLNTLEEQAMVPMTGTKPVEMGMASNDAEIKKRLTGDPCYVRLFQTAFPGRTNSISFAGVSAALGAFQRSLISFGAPYDRRRRGESGAMSAMAVRGMKEFNRIGCASCHSGAHFTDDATHYTGTAAPGETDASAYGGKPPPPGFEPPVEQFRTPGLRNVAVTGPWLHDGSATSMDMAVRRHAASALADADMPAILAFLEALTDRAFLTDARFGPPEKACPV</sequence>
<dbReference type="PIRSF" id="PIRSF000294">
    <property type="entry name" value="Cytochrome-c_peroxidase"/>
    <property type="match status" value="1"/>
</dbReference>
<dbReference type="Pfam" id="PF03150">
    <property type="entry name" value="CCP_MauG"/>
    <property type="match status" value="1"/>
</dbReference>
<keyword evidence="4" id="KW-0732">Signal</keyword>
<organism evidence="12 13">
    <name type="scientific">Sphingobium fontiphilum</name>
    <dbReference type="NCBI Taxonomy" id="944425"/>
    <lineage>
        <taxon>Bacteria</taxon>
        <taxon>Pseudomonadati</taxon>
        <taxon>Pseudomonadota</taxon>
        <taxon>Alphaproteobacteria</taxon>
        <taxon>Sphingomonadales</taxon>
        <taxon>Sphingomonadaceae</taxon>
        <taxon>Sphingobium</taxon>
    </lineage>
</organism>
<keyword evidence="12" id="KW-0575">Peroxidase</keyword>
<dbReference type="PANTHER" id="PTHR30600">
    <property type="entry name" value="CYTOCHROME C PEROXIDASE-RELATED"/>
    <property type="match status" value="1"/>
</dbReference>
<dbReference type="Gene3D" id="1.10.760.10">
    <property type="entry name" value="Cytochrome c-like domain"/>
    <property type="match status" value="2"/>
</dbReference>
<dbReference type="EC" id="1.11.1.5" evidence="12"/>
<dbReference type="AlphaFoldDB" id="A0A7W6DHC6"/>
<dbReference type="GO" id="GO:0042597">
    <property type="term" value="C:periplasmic space"/>
    <property type="evidence" value="ECO:0007669"/>
    <property type="project" value="UniProtKB-SubCell"/>
</dbReference>
<keyword evidence="13" id="KW-1185">Reference proteome</keyword>
<dbReference type="PROSITE" id="PS51007">
    <property type="entry name" value="CYTC"/>
    <property type="match status" value="2"/>
</dbReference>
<dbReference type="GO" id="GO:0020037">
    <property type="term" value="F:heme binding"/>
    <property type="evidence" value="ECO:0007669"/>
    <property type="project" value="InterPro"/>
</dbReference>
<evidence type="ECO:0000256" key="1">
    <source>
        <dbReference type="ARBA" id="ARBA00004418"/>
    </source>
</evidence>
<evidence type="ECO:0000256" key="7">
    <source>
        <dbReference type="ARBA" id="ARBA00023004"/>
    </source>
</evidence>
<comment type="subcellular location">
    <subcellularLocation>
        <location evidence="1">Periplasm</location>
    </subcellularLocation>
</comment>
<keyword evidence="2 8" id="KW-0349">Heme</keyword>
<dbReference type="RefSeq" id="WP_246344265.1">
    <property type="nucleotide sequence ID" value="NZ_JACIEB010000001.1"/>
</dbReference>
<evidence type="ECO:0000256" key="3">
    <source>
        <dbReference type="ARBA" id="ARBA00022723"/>
    </source>
</evidence>
<keyword evidence="6 12" id="KW-0560">Oxidoreductase</keyword>
<dbReference type="InterPro" id="IPR004852">
    <property type="entry name" value="Di-haem_cyt_c_peroxidsae"/>
</dbReference>
<evidence type="ECO:0000256" key="4">
    <source>
        <dbReference type="ARBA" id="ARBA00022729"/>
    </source>
</evidence>
<dbReference type="SUPFAM" id="SSF46626">
    <property type="entry name" value="Cytochrome c"/>
    <property type="match status" value="2"/>
</dbReference>
<evidence type="ECO:0000256" key="9">
    <source>
        <dbReference type="PIRSR" id="PIRSR000294-2"/>
    </source>
</evidence>
<dbReference type="InterPro" id="IPR009056">
    <property type="entry name" value="Cyt_c-like_dom"/>
</dbReference>
<feature type="binding site" description="covalent" evidence="8">
    <location>
        <position position="44"/>
    </location>
    <ligand>
        <name>heme c</name>
        <dbReference type="ChEBI" id="CHEBI:61717"/>
        <label>1</label>
    </ligand>
</feature>
<comment type="cofactor">
    <cofactor evidence="8">
        <name>heme</name>
        <dbReference type="ChEBI" id="CHEBI:30413"/>
    </cofactor>
    <text evidence="8">Binds 2 heme groups.</text>
</comment>
<dbReference type="InterPro" id="IPR026259">
    <property type="entry name" value="MauG/Cytc_peroxidase"/>
</dbReference>
<feature type="binding site" description="axial binding residue" evidence="9">
    <location>
        <position position="196"/>
    </location>
    <ligand>
        <name>heme c</name>
        <dbReference type="ChEBI" id="CHEBI:61717"/>
        <label>2</label>
    </ligand>
    <ligandPart>
        <name>Fe</name>
        <dbReference type="ChEBI" id="CHEBI:18248"/>
    </ligandPart>
</feature>
<name>A0A7W6DHC6_9SPHN</name>
<dbReference type="InterPro" id="IPR036909">
    <property type="entry name" value="Cyt_c-like_dom_sf"/>
</dbReference>
<evidence type="ECO:0000256" key="2">
    <source>
        <dbReference type="ARBA" id="ARBA00022617"/>
    </source>
</evidence>
<keyword evidence="3 9" id="KW-0479">Metal-binding</keyword>
<dbReference type="PANTHER" id="PTHR30600:SF14">
    <property type="entry name" value="CYTOCHROME C PEROXIDASE"/>
    <property type="match status" value="1"/>
</dbReference>
<feature type="domain" description="Cytochrome c" evidence="11">
    <location>
        <begin position="178"/>
        <end position="289"/>
    </location>
</feature>
<comment type="caution">
    <text evidence="12">The sequence shown here is derived from an EMBL/GenBank/DDBJ whole genome shotgun (WGS) entry which is preliminary data.</text>
</comment>
<feature type="binding site" description="covalent" evidence="8">
    <location>
        <position position="195"/>
    </location>
    <ligand>
        <name>heme c</name>
        <dbReference type="ChEBI" id="CHEBI:61717"/>
        <label>2</label>
    </ligand>
</feature>
<dbReference type="Proteomes" id="UP000552757">
    <property type="component" value="Unassembled WGS sequence"/>
</dbReference>
<evidence type="ECO:0000313" key="12">
    <source>
        <dbReference type="EMBL" id="MBB3980652.1"/>
    </source>
</evidence>
<evidence type="ECO:0000313" key="13">
    <source>
        <dbReference type="Proteomes" id="UP000552757"/>
    </source>
</evidence>
<dbReference type="EMBL" id="JACIEB010000001">
    <property type="protein sequence ID" value="MBB3980652.1"/>
    <property type="molecule type" value="Genomic_DNA"/>
</dbReference>
<feature type="domain" description="Cytochrome c" evidence="11">
    <location>
        <begin position="19"/>
        <end position="155"/>
    </location>
</feature>
<dbReference type="GO" id="GO:0004130">
    <property type="term" value="F:cytochrome-c peroxidase activity"/>
    <property type="evidence" value="ECO:0007669"/>
    <property type="project" value="UniProtKB-EC"/>
</dbReference>